<evidence type="ECO:0000256" key="4">
    <source>
        <dbReference type="PIRSR" id="PIRSR623088-2"/>
    </source>
</evidence>
<dbReference type="PANTHER" id="PTHR11347">
    <property type="entry name" value="CYCLIC NUCLEOTIDE PHOSPHODIESTERASE"/>
    <property type="match status" value="1"/>
</dbReference>
<feature type="compositionally biased region" description="Polar residues" evidence="7">
    <location>
        <begin position="783"/>
        <end position="802"/>
    </location>
</feature>
<dbReference type="EC" id="3.1.4.-" evidence="6"/>
<dbReference type="OrthoDB" id="546632at2759"/>
<evidence type="ECO:0000256" key="2">
    <source>
        <dbReference type="ARBA" id="ARBA00022801"/>
    </source>
</evidence>
<dbReference type="GO" id="GO:0004114">
    <property type="term" value="F:3',5'-cyclic-nucleotide phosphodiesterase activity"/>
    <property type="evidence" value="ECO:0007669"/>
    <property type="project" value="InterPro"/>
</dbReference>
<dbReference type="PROSITE" id="PS51845">
    <property type="entry name" value="PDEASE_I_2"/>
    <property type="match status" value="1"/>
</dbReference>
<dbReference type="RefSeq" id="XP_022510866.1">
    <property type="nucleotide sequence ID" value="XM_022656904.1"/>
</dbReference>
<dbReference type="Proteomes" id="UP000077002">
    <property type="component" value="Unassembled WGS sequence"/>
</dbReference>
<feature type="compositionally biased region" description="Polar residues" evidence="7">
    <location>
        <begin position="921"/>
        <end position="932"/>
    </location>
</feature>
<dbReference type="InterPro" id="IPR023174">
    <property type="entry name" value="PDEase_CS"/>
</dbReference>
<evidence type="ECO:0000313" key="10">
    <source>
        <dbReference type="Proteomes" id="UP000077002"/>
    </source>
</evidence>
<feature type="region of interest" description="Disordered" evidence="7">
    <location>
        <begin position="771"/>
        <end position="813"/>
    </location>
</feature>
<dbReference type="GO" id="GO:0046872">
    <property type="term" value="F:metal ion binding"/>
    <property type="evidence" value="ECO:0007669"/>
    <property type="project" value="UniProtKB-KW"/>
</dbReference>
<keyword evidence="2 6" id="KW-0378">Hydrolase</keyword>
<comment type="caution">
    <text evidence="9">The sequence shown here is derived from an EMBL/GenBank/DDBJ whole genome shotgun (WGS) entry which is preliminary data.</text>
</comment>
<comment type="similarity">
    <text evidence="6">Belongs to the cyclic nucleotide phosphodiesterase family.</text>
</comment>
<dbReference type="GO" id="GO:0007165">
    <property type="term" value="P:signal transduction"/>
    <property type="evidence" value="ECO:0007669"/>
    <property type="project" value="InterPro"/>
</dbReference>
<feature type="binding site" evidence="4">
    <location>
        <position position="438"/>
    </location>
    <ligand>
        <name>AMP</name>
        <dbReference type="ChEBI" id="CHEBI:456215"/>
    </ligand>
</feature>
<reference evidence="9 10" key="1">
    <citation type="submission" date="2016-03" db="EMBL/GenBank/DDBJ databases">
        <title>Draft genome sequence of the Fonsecaea monophora CBS 269.37.</title>
        <authorList>
            <person name="Bombassaro A."/>
            <person name="Vinicius W.A."/>
            <person name="De Hoog S."/>
            <person name="Sun J."/>
            <person name="Souza E.M."/>
            <person name="Raittz R.T."/>
            <person name="Costa F."/>
            <person name="Leao A.C."/>
            <person name="Tadra-Sfeir M.Z."/>
            <person name="Baura V."/>
            <person name="Balsanelli E."/>
            <person name="Pedrosa F.O."/>
            <person name="Moreno L.F."/>
            <person name="Steffens M.B."/>
            <person name="Xi L."/>
            <person name="Bocca A.L."/>
            <person name="Felipe M.S."/>
            <person name="Teixeira M."/>
            <person name="Telles Filho F.Q."/>
            <person name="Azevedo C.M."/>
            <person name="Gomes R."/>
            <person name="Vicente V.A."/>
        </authorList>
    </citation>
    <scope>NUCLEOTIDE SEQUENCE [LARGE SCALE GENOMIC DNA]</scope>
    <source>
        <strain evidence="9 10">CBS 269.37</strain>
    </source>
</reference>
<dbReference type="SMART" id="SM00471">
    <property type="entry name" value="HDc"/>
    <property type="match status" value="1"/>
</dbReference>
<dbReference type="PROSITE" id="PS00126">
    <property type="entry name" value="PDEASE_I_1"/>
    <property type="match status" value="1"/>
</dbReference>
<feature type="compositionally biased region" description="Polar residues" evidence="7">
    <location>
        <begin position="969"/>
        <end position="978"/>
    </location>
</feature>
<feature type="domain" description="PDEase" evidence="8">
    <location>
        <begin position="291"/>
        <end position="649"/>
    </location>
</feature>
<evidence type="ECO:0000256" key="3">
    <source>
        <dbReference type="PIRSR" id="PIRSR623088-1"/>
    </source>
</evidence>
<dbReference type="SUPFAM" id="SSF109604">
    <property type="entry name" value="HD-domain/PDEase-like"/>
    <property type="match status" value="1"/>
</dbReference>
<protein>
    <recommendedName>
        <fullName evidence="6">Phosphodiesterase</fullName>
        <ecNumber evidence="6">3.1.4.-</ecNumber>
    </recommendedName>
</protein>
<feature type="binding site" evidence="4">
    <location>
        <begin position="377"/>
        <end position="381"/>
    </location>
    <ligand>
        <name>AMP</name>
        <dbReference type="ChEBI" id="CHEBI:456215"/>
    </ligand>
</feature>
<sequence>MDPSACRVIYIDERFNTERWISREGLSPSTPARADSQVEFSDLPLDLQTNVNAFLTVFNQVYVCSSGRAFSTKLSELHDQVKLDCTPILACFDVGSESKREHTKARPRFFPSSDSPLPSPSLLRKEITFSSESDESYGLQLLSRIASDLQVDEGVKLIIPVAIVQPKRNDSHDQALETEPQPEVSRAPFGPESKPVAIEDKSDIIDAQLMLQCLDAGALDVVKSPLDKAGIMGLTVHAYRIYKNAKKEQAGFMAMARRNRKQSWVGMEEEKPYAYLREAMVKKLLKGICEPQNIIEDYQHRDLYVQESRKEAVAQAVGRWDFSGHDFTEDELVYAGYFMLDHCLQMEECEQWSMNQRDLLHFMQGCRVAYNSFVLYHNFRHAVDVLQSVFYFLLQIGTLPPYPAGAEPSPFADKKSPIARLLGPFEALTLLVSAIGHDVGHPGVNNMFLVKLNAPLAQLYNDQSVLEAFHCAAYSQILRRHWNTAFQDKALRRLMISTILATDMGIHSDYMQQLGNLQEKIHESGATDGWSPKDIDWARTLACGLLIKCADISNVARPWLVAEKWTHLLQKEFAHQGEMEQAVGMETTLFGGPPELGNMLKLANGQIGFMTIFAHPLFANVADIIPAMRFAADEILTNKGVWFTRAEHEKKLQLVMKGTGPGDGGSISPRTQSPVGRLQDHGKEKHLPVSPLRDGNHSPEKPRSESGRGRQGSNTTPQDSTHRLSLADAAGIAVSTTRDRSASKSKQNLNAADQEWASSALVNGEHIPAQLTLDTTHREERNGTTSSNTPRLASLSNDTTEPIQPFNDPRRDNAVSMRAGTEAIPQEALEGNNASEAENMQKFNFATSKKDEPVRTYDPQRQYNPSHPGLRASAPASDVESKQPKIESINTSPTARSPQSDNTTSGILRGGGGGEGHILTPSGSTEATSYTSDKSEELTRLRNSLQAIRNRAVSAPMHSGSPVLRPSFSMGSNSATSRESSKYDIHTTILSNGDVEDASAKDRKASTKTMGRRRSRLKLGLAFWKRNRSEKSIEGEMFRPDSQGSGGRG</sequence>
<evidence type="ECO:0000256" key="5">
    <source>
        <dbReference type="PIRSR" id="PIRSR623088-3"/>
    </source>
</evidence>
<feature type="compositionally biased region" description="Basic and acidic residues" evidence="7">
    <location>
        <begin position="694"/>
        <end position="708"/>
    </location>
</feature>
<dbReference type="PRINTS" id="PR00387">
    <property type="entry name" value="PDIESTERASE1"/>
</dbReference>
<dbReference type="CDD" id="cd00077">
    <property type="entry name" value="HDc"/>
    <property type="match status" value="1"/>
</dbReference>
<keyword evidence="10" id="KW-1185">Reference proteome</keyword>
<dbReference type="InterPro" id="IPR003607">
    <property type="entry name" value="HD/PDEase_dom"/>
</dbReference>
<dbReference type="InterPro" id="IPR036971">
    <property type="entry name" value="PDEase_catalytic_dom_sf"/>
</dbReference>
<feature type="binding site" evidence="5">
    <location>
        <position position="438"/>
    </location>
    <ligand>
        <name>Zn(2+)</name>
        <dbReference type="ChEBI" id="CHEBI:29105"/>
        <label>1</label>
    </ligand>
</feature>
<evidence type="ECO:0000256" key="1">
    <source>
        <dbReference type="ARBA" id="ARBA00022723"/>
    </source>
</evidence>
<dbReference type="InterPro" id="IPR002073">
    <property type="entry name" value="PDEase_catalytic_dom"/>
</dbReference>
<organism evidence="9 10">
    <name type="scientific">Fonsecaea monophora</name>
    <dbReference type="NCBI Taxonomy" id="254056"/>
    <lineage>
        <taxon>Eukaryota</taxon>
        <taxon>Fungi</taxon>
        <taxon>Dikarya</taxon>
        <taxon>Ascomycota</taxon>
        <taxon>Pezizomycotina</taxon>
        <taxon>Eurotiomycetes</taxon>
        <taxon>Chaetothyriomycetidae</taxon>
        <taxon>Chaetothyriales</taxon>
        <taxon>Herpotrichiellaceae</taxon>
        <taxon>Fonsecaea</taxon>
    </lineage>
</organism>
<feature type="region of interest" description="Disordered" evidence="7">
    <location>
        <begin position="952"/>
        <end position="982"/>
    </location>
</feature>
<feature type="binding site" evidence="5">
    <location>
        <position position="381"/>
    </location>
    <ligand>
        <name>Zn(2+)</name>
        <dbReference type="ChEBI" id="CHEBI:29105"/>
        <label>1</label>
    </ligand>
</feature>
<dbReference type="Gene3D" id="1.10.1300.10">
    <property type="entry name" value="3'5'-cyclic nucleotide phosphodiesterase, catalytic domain"/>
    <property type="match status" value="1"/>
</dbReference>
<gene>
    <name evidence="9" type="ORF">AYO21_06945</name>
</gene>
<evidence type="ECO:0000313" key="9">
    <source>
        <dbReference type="EMBL" id="OAG38914.1"/>
    </source>
</evidence>
<feature type="binding site" evidence="5">
    <location>
        <position position="438"/>
    </location>
    <ligand>
        <name>Zn(2+)</name>
        <dbReference type="ChEBI" id="CHEBI:29105"/>
        <label>2</label>
    </ligand>
</feature>
<dbReference type="GeneID" id="34602103"/>
<feature type="compositionally biased region" description="Basic and acidic residues" evidence="7">
    <location>
        <begin position="678"/>
        <end position="687"/>
    </location>
</feature>
<dbReference type="AlphaFoldDB" id="A0A177F3K3"/>
<feature type="active site" description="Proton donor" evidence="3">
    <location>
        <position position="377"/>
    </location>
</feature>
<feature type="binding site" evidence="4">
    <location>
        <position position="551"/>
    </location>
    <ligand>
        <name>AMP</name>
        <dbReference type="ChEBI" id="CHEBI:456215"/>
    </ligand>
</feature>
<accession>A0A177F3K3</accession>
<evidence type="ECO:0000256" key="6">
    <source>
        <dbReference type="RuleBase" id="RU363067"/>
    </source>
</evidence>
<evidence type="ECO:0000259" key="8">
    <source>
        <dbReference type="PROSITE" id="PS51845"/>
    </source>
</evidence>
<feature type="binding site" evidence="5">
    <location>
        <position position="551"/>
    </location>
    <ligand>
        <name>Zn(2+)</name>
        <dbReference type="ChEBI" id="CHEBI:29105"/>
        <label>1</label>
    </ligand>
</feature>
<dbReference type="EMBL" id="LVKK01000050">
    <property type="protein sequence ID" value="OAG38914.1"/>
    <property type="molecule type" value="Genomic_DNA"/>
</dbReference>
<keyword evidence="1 5" id="KW-0479">Metal-binding</keyword>
<name>A0A177F3K3_9EURO</name>
<feature type="binding site" evidence="4">
    <location>
        <position position="606"/>
    </location>
    <ligand>
        <name>AMP</name>
        <dbReference type="ChEBI" id="CHEBI:456215"/>
    </ligand>
</feature>
<feature type="region of interest" description="Disordered" evidence="7">
    <location>
        <begin position="169"/>
        <end position="193"/>
    </location>
</feature>
<evidence type="ECO:0000256" key="7">
    <source>
        <dbReference type="SAM" id="MobiDB-lite"/>
    </source>
</evidence>
<feature type="binding site" evidence="5">
    <location>
        <position position="437"/>
    </location>
    <ligand>
        <name>Zn(2+)</name>
        <dbReference type="ChEBI" id="CHEBI:29105"/>
        <label>1</label>
    </ligand>
</feature>
<dbReference type="Pfam" id="PF00233">
    <property type="entry name" value="PDEase_I"/>
    <property type="match status" value="1"/>
</dbReference>
<feature type="region of interest" description="Disordered" evidence="7">
    <location>
        <begin position="656"/>
        <end position="725"/>
    </location>
</feature>
<comment type="cofactor">
    <cofactor evidence="6">
        <name>a divalent metal cation</name>
        <dbReference type="ChEBI" id="CHEBI:60240"/>
    </cofactor>
    <text evidence="6">Binds 2 divalent metal cations per subunit. Site 1 may preferentially bind zinc ions, while site 2 has a preference for magnesium and/or manganese ions.</text>
</comment>
<feature type="compositionally biased region" description="Polar residues" evidence="7">
    <location>
        <begin position="888"/>
        <end position="906"/>
    </location>
</feature>
<feature type="region of interest" description="Disordered" evidence="7">
    <location>
        <begin position="844"/>
        <end position="937"/>
    </location>
</feature>
<dbReference type="InterPro" id="IPR023088">
    <property type="entry name" value="PDEase"/>
</dbReference>
<proteinExistence type="inferred from homology"/>